<dbReference type="InterPro" id="IPR022666">
    <property type="entry name" value="Ribosomal_uL2_RNA-bd_dom"/>
</dbReference>
<dbReference type="InterPro" id="IPR022669">
    <property type="entry name" value="Ribosomal_uL2_C"/>
</dbReference>
<dbReference type="EMBL" id="PCXV01000024">
    <property type="protein sequence ID" value="PIR44145.1"/>
    <property type="molecule type" value="Genomic_DNA"/>
</dbReference>
<protein>
    <recommendedName>
        <fullName evidence="4 5">Large ribosomal subunit protein uL2</fullName>
    </recommendedName>
</protein>
<dbReference type="PANTHER" id="PTHR13691:SF5">
    <property type="entry name" value="LARGE RIBOSOMAL SUBUNIT PROTEIN UL2M"/>
    <property type="match status" value="1"/>
</dbReference>
<dbReference type="FunFam" id="2.30.30.30:FF:000001">
    <property type="entry name" value="50S ribosomal protein L2"/>
    <property type="match status" value="1"/>
</dbReference>
<comment type="function">
    <text evidence="5">One of the primary rRNA binding proteins. Required for association of the 30S and 50S subunits to form the 70S ribosome, for tRNA binding and peptide bond formation. It has been suggested to have peptidyltransferase activity; this is somewhat controversial. Makes several contacts with the 16S rRNA in the 70S ribosome.</text>
</comment>
<dbReference type="GO" id="GO:0002181">
    <property type="term" value="P:cytoplasmic translation"/>
    <property type="evidence" value="ECO:0007669"/>
    <property type="project" value="TreeGrafter"/>
</dbReference>
<evidence type="ECO:0000256" key="6">
    <source>
        <dbReference type="SAM" id="MobiDB-lite"/>
    </source>
</evidence>
<comment type="subunit">
    <text evidence="5">Part of the 50S ribosomal subunit. Forms a bridge to the 30S subunit in the 70S ribosome.</text>
</comment>
<dbReference type="InterPro" id="IPR022671">
    <property type="entry name" value="Ribosomal_uL2_CS"/>
</dbReference>
<dbReference type="Gene3D" id="2.40.50.140">
    <property type="entry name" value="Nucleic acid-binding proteins"/>
    <property type="match status" value="1"/>
</dbReference>
<dbReference type="Pfam" id="PF00181">
    <property type="entry name" value="Ribosomal_L2_N"/>
    <property type="match status" value="1"/>
</dbReference>
<evidence type="ECO:0000313" key="10">
    <source>
        <dbReference type="Proteomes" id="UP000231602"/>
    </source>
</evidence>
<dbReference type="SMART" id="SM01383">
    <property type="entry name" value="Ribosomal_L2"/>
    <property type="match status" value="1"/>
</dbReference>
<dbReference type="SMART" id="SM01382">
    <property type="entry name" value="Ribosomal_L2_C"/>
    <property type="match status" value="1"/>
</dbReference>
<keyword evidence="5" id="KW-0694">RNA-binding</keyword>
<name>A0A2H0REC7_9BACT</name>
<dbReference type="GO" id="GO:0003735">
    <property type="term" value="F:structural constituent of ribosome"/>
    <property type="evidence" value="ECO:0007669"/>
    <property type="project" value="InterPro"/>
</dbReference>
<proteinExistence type="inferred from homology"/>
<dbReference type="Gene3D" id="2.30.30.30">
    <property type="match status" value="1"/>
</dbReference>
<reference evidence="9 10" key="1">
    <citation type="submission" date="2017-09" db="EMBL/GenBank/DDBJ databases">
        <title>Depth-based differentiation of microbial function through sediment-hosted aquifers and enrichment of novel symbionts in the deep terrestrial subsurface.</title>
        <authorList>
            <person name="Probst A.J."/>
            <person name="Ladd B."/>
            <person name="Jarett J.K."/>
            <person name="Geller-Mcgrath D.E."/>
            <person name="Sieber C.M."/>
            <person name="Emerson J.B."/>
            <person name="Anantharaman K."/>
            <person name="Thomas B.C."/>
            <person name="Malmstrom R."/>
            <person name="Stieglmeier M."/>
            <person name="Klingl A."/>
            <person name="Woyke T."/>
            <person name="Ryan C.M."/>
            <person name="Banfield J.F."/>
        </authorList>
    </citation>
    <scope>NUCLEOTIDE SEQUENCE [LARGE SCALE GENOMIC DNA]</scope>
    <source>
        <strain evidence="9">CG10_big_fil_rev_8_21_14_0_10_31_9</strain>
    </source>
</reference>
<sequence length="276" mass="31004">MKHNKPTTPSRRHMTFVDYKKLLTPIKPLKSLLVRIPSCSGRNNQGRITVRHQGGGNKKLYRIVDFKQDKIDIPGRVEAIEYDPYRTGFIARIVYKDGERRYILASKDMKVGVEIVSAENAPLQDGNRLKLKNIPVGYFVHNIEMKIGKGGQVARSAGSYAQILAHEGKHTNLKLGSREVRKVLSEGYASIGQVSNIEYNLINIGKAGRSRGMGIRPTVRGTAMNPVDHPYGGGEGRQPRGTKKPKTMWGKVTGGRKTRDKKKWSSKFILQRRTKK</sequence>
<dbReference type="SUPFAM" id="SSF50104">
    <property type="entry name" value="Translation proteins SH3-like domain"/>
    <property type="match status" value="1"/>
</dbReference>
<feature type="compositionally biased region" description="Basic residues" evidence="6">
    <location>
        <begin position="254"/>
        <end position="276"/>
    </location>
</feature>
<feature type="domain" description="Large ribosomal subunit protein uL2 RNA-binding" evidence="8">
    <location>
        <begin position="41"/>
        <end position="117"/>
    </location>
</feature>
<dbReference type="SUPFAM" id="SSF50249">
    <property type="entry name" value="Nucleic acid-binding proteins"/>
    <property type="match status" value="1"/>
</dbReference>
<dbReference type="Pfam" id="PF03947">
    <property type="entry name" value="Ribosomal_L2_C"/>
    <property type="match status" value="1"/>
</dbReference>
<organism evidence="9 10">
    <name type="scientific">Candidatus Wolfebacteria bacterium CG10_big_fil_rev_8_21_14_0_10_31_9</name>
    <dbReference type="NCBI Taxonomy" id="1975070"/>
    <lineage>
        <taxon>Bacteria</taxon>
        <taxon>Candidatus Wolfeibacteriota</taxon>
    </lineage>
</organism>
<dbReference type="HAMAP" id="MF_01320_B">
    <property type="entry name" value="Ribosomal_uL2_B"/>
    <property type="match status" value="1"/>
</dbReference>
<keyword evidence="5" id="KW-0699">rRNA-binding</keyword>
<dbReference type="GO" id="GO:0015934">
    <property type="term" value="C:large ribosomal subunit"/>
    <property type="evidence" value="ECO:0007669"/>
    <property type="project" value="InterPro"/>
</dbReference>
<evidence type="ECO:0000256" key="3">
    <source>
        <dbReference type="ARBA" id="ARBA00023274"/>
    </source>
</evidence>
<dbReference type="Gene3D" id="4.10.950.10">
    <property type="entry name" value="Ribosomal protein L2, domain 3"/>
    <property type="match status" value="1"/>
</dbReference>
<evidence type="ECO:0000256" key="4">
    <source>
        <dbReference type="ARBA" id="ARBA00035242"/>
    </source>
</evidence>
<dbReference type="NCBIfam" id="TIGR01171">
    <property type="entry name" value="rplB_bact"/>
    <property type="match status" value="1"/>
</dbReference>
<accession>A0A2H0REC7</accession>
<dbReference type="InterPro" id="IPR005880">
    <property type="entry name" value="Ribosomal_uL2_bac/org-type"/>
</dbReference>
<dbReference type="GO" id="GO:0019843">
    <property type="term" value="F:rRNA binding"/>
    <property type="evidence" value="ECO:0007669"/>
    <property type="project" value="UniProtKB-UniRule"/>
</dbReference>
<dbReference type="InterPro" id="IPR014726">
    <property type="entry name" value="Ribosomal_uL2_dom3"/>
</dbReference>
<evidence type="ECO:0000259" key="7">
    <source>
        <dbReference type="SMART" id="SM01382"/>
    </source>
</evidence>
<keyword evidence="2 5" id="KW-0689">Ribosomal protein</keyword>
<dbReference type="AlphaFoldDB" id="A0A2H0REC7"/>
<dbReference type="FunFam" id="4.10.950.10:FF:000001">
    <property type="entry name" value="50S ribosomal protein L2"/>
    <property type="match status" value="1"/>
</dbReference>
<comment type="similarity">
    <text evidence="1 5">Belongs to the universal ribosomal protein uL2 family.</text>
</comment>
<evidence type="ECO:0000256" key="2">
    <source>
        <dbReference type="ARBA" id="ARBA00022980"/>
    </source>
</evidence>
<dbReference type="InterPro" id="IPR014722">
    <property type="entry name" value="Rib_uL2_dom2"/>
</dbReference>
<dbReference type="InterPro" id="IPR012340">
    <property type="entry name" value="NA-bd_OB-fold"/>
</dbReference>
<evidence type="ECO:0000259" key="8">
    <source>
        <dbReference type="SMART" id="SM01383"/>
    </source>
</evidence>
<keyword evidence="3 5" id="KW-0687">Ribonucleoprotein</keyword>
<dbReference type="PROSITE" id="PS00467">
    <property type="entry name" value="RIBOSOMAL_L2"/>
    <property type="match status" value="1"/>
</dbReference>
<dbReference type="GO" id="GO:0016740">
    <property type="term" value="F:transferase activity"/>
    <property type="evidence" value="ECO:0007669"/>
    <property type="project" value="InterPro"/>
</dbReference>
<evidence type="ECO:0000256" key="1">
    <source>
        <dbReference type="ARBA" id="ARBA00005636"/>
    </source>
</evidence>
<dbReference type="PANTHER" id="PTHR13691">
    <property type="entry name" value="RIBOSOMAL PROTEIN L2"/>
    <property type="match status" value="1"/>
</dbReference>
<dbReference type="PIRSF" id="PIRSF002158">
    <property type="entry name" value="Ribosomal_L2"/>
    <property type="match status" value="1"/>
</dbReference>
<dbReference type="Proteomes" id="UP000231602">
    <property type="component" value="Unassembled WGS sequence"/>
</dbReference>
<dbReference type="InterPro" id="IPR002171">
    <property type="entry name" value="Ribosomal_uL2"/>
</dbReference>
<gene>
    <name evidence="5" type="primary">rplB</name>
    <name evidence="9" type="ORF">COV23_01570</name>
</gene>
<dbReference type="InterPro" id="IPR008991">
    <property type="entry name" value="Translation_prot_SH3-like_sf"/>
</dbReference>
<comment type="caution">
    <text evidence="9">The sequence shown here is derived from an EMBL/GenBank/DDBJ whole genome shotgun (WGS) entry which is preliminary data.</text>
</comment>
<evidence type="ECO:0000256" key="5">
    <source>
        <dbReference type="HAMAP-Rule" id="MF_01320"/>
    </source>
</evidence>
<evidence type="ECO:0000313" key="9">
    <source>
        <dbReference type="EMBL" id="PIR44145.1"/>
    </source>
</evidence>
<feature type="region of interest" description="Disordered" evidence="6">
    <location>
        <begin position="217"/>
        <end position="276"/>
    </location>
</feature>
<feature type="domain" description="Large ribosomal subunit protein uL2 C-terminal" evidence="7">
    <location>
        <begin position="123"/>
        <end position="252"/>
    </location>
</feature>